<feature type="region of interest" description="Disordered" evidence="2">
    <location>
        <begin position="336"/>
        <end position="386"/>
    </location>
</feature>
<dbReference type="Pfam" id="PF12023">
    <property type="entry name" value="DUF3511"/>
    <property type="match status" value="1"/>
</dbReference>
<dbReference type="Proteomes" id="UP000189701">
    <property type="component" value="Unplaced"/>
</dbReference>
<keyword evidence="1" id="KW-0175">Coiled coil</keyword>
<reference evidence="4" key="2">
    <citation type="submission" date="2025-08" db="UniProtKB">
        <authorList>
            <consortium name="RefSeq"/>
        </authorList>
    </citation>
    <scope>IDENTIFICATION</scope>
    <source>
        <tissue evidence="4">Leaf</tissue>
    </source>
</reference>
<proteinExistence type="predicted"/>
<sequence length="713" mass="80333">MPKQDLISRIGLSLTASMAREAKIGKLRGGEGWLVIICIPWKSKSLSYYSASNYAEARFDFEDRTKSYSFNGSGGENREVKRRRRVAGYNMYSMEGKVKTSLRNSFKWLKIIVDELPPSTAPVRSRRGGRLRSLGSLSVCGYTSQPNIITPSSSRTRASSTHRSSVKNRESSEPLREPTVDEIIPAEFSFSTDRESIRNQVTSMTSHDRADVYPSQIIDGLISLVRRECYWKPDFPILVPVPNQRITSFLVGYSLCQEQKGFATMEVFDEIPDFRAWVEKLLSVAPMERRSWKYLSYRFGWKVKTHGFSIRGASATSITSSRLSLSFAQEMILNSSAKRKTKRAHDSEGEEEQDEDSLVRRPRARRRIIPDDEATPPPSSVPMNEPESVILTSSDEEMNSAPHVSTDQLFSLFAPVVAATTPPVAVFTSSTVPTATILVQVFSSSWNRMMKKFTIEVPENGNLSKKFGQADVWLKPLIGPVEKSKLKSHSSLTWINDIVHSYLKINLIGTELMKRIVNTEQLVNDYHTKADNWREQYDSLQLQKQSRSKATEEIRRLKEMLNKKEIYAGELVQILTLAQENLRVSSDKVQFLERSFTFLKAAYDASSAEREELEAEIEQWEKDYKALEDKSTLDEGFDLTAEIAKAKETIEKTRQRQNFSSPEVGIPEGDELTLGEVDVQASSAQVVSSPIADDALLDSTSLAADSTTLDPAL</sequence>
<evidence type="ECO:0000313" key="4">
    <source>
        <dbReference type="RefSeq" id="XP_009783266.1"/>
    </source>
</evidence>
<feature type="region of interest" description="Disordered" evidence="2">
    <location>
        <begin position="145"/>
        <end position="178"/>
    </location>
</feature>
<gene>
    <name evidence="4" type="primary">LOC104231901</name>
</gene>
<feature type="coiled-coil region" evidence="1">
    <location>
        <begin position="596"/>
        <end position="630"/>
    </location>
</feature>
<evidence type="ECO:0000256" key="2">
    <source>
        <dbReference type="SAM" id="MobiDB-lite"/>
    </source>
</evidence>
<protein>
    <submittedName>
        <fullName evidence="4">Uncharacterized protein LOC104231901</fullName>
    </submittedName>
</protein>
<accession>A0A1U7X0S1</accession>
<dbReference type="RefSeq" id="XP_009783266.1">
    <property type="nucleotide sequence ID" value="XM_009784964.1"/>
</dbReference>
<evidence type="ECO:0000256" key="1">
    <source>
        <dbReference type="SAM" id="Coils"/>
    </source>
</evidence>
<organism evidence="3 4">
    <name type="scientific">Nicotiana sylvestris</name>
    <name type="common">Wood tobacco</name>
    <name type="synonym">South American tobacco</name>
    <dbReference type="NCBI Taxonomy" id="4096"/>
    <lineage>
        <taxon>Eukaryota</taxon>
        <taxon>Viridiplantae</taxon>
        <taxon>Streptophyta</taxon>
        <taxon>Embryophyta</taxon>
        <taxon>Tracheophyta</taxon>
        <taxon>Spermatophyta</taxon>
        <taxon>Magnoliopsida</taxon>
        <taxon>eudicotyledons</taxon>
        <taxon>Gunneridae</taxon>
        <taxon>Pentapetalae</taxon>
        <taxon>asterids</taxon>
        <taxon>lamiids</taxon>
        <taxon>Solanales</taxon>
        <taxon>Solanaceae</taxon>
        <taxon>Nicotianoideae</taxon>
        <taxon>Nicotianeae</taxon>
        <taxon>Nicotiana</taxon>
    </lineage>
</organism>
<reference evidence="3" key="1">
    <citation type="journal article" date="2013" name="Genome Biol.">
        <title>Reference genomes and transcriptomes of Nicotiana sylvestris and Nicotiana tomentosiformis.</title>
        <authorList>
            <person name="Sierro N."/>
            <person name="Battey J.N."/>
            <person name="Ouadi S."/>
            <person name="Bovet L."/>
            <person name="Goepfert S."/>
            <person name="Bakaher N."/>
            <person name="Peitsch M.C."/>
            <person name="Ivanov N.V."/>
        </authorList>
    </citation>
    <scope>NUCLEOTIDE SEQUENCE [LARGE SCALE GENOMIC DNA]</scope>
</reference>
<dbReference type="AlphaFoldDB" id="A0A1U7X0S1"/>
<dbReference type="PANTHER" id="PTHR33193">
    <property type="entry name" value="DOMAIN PROTEIN, PUTATIVE (DUF3511)-RELATED"/>
    <property type="match status" value="1"/>
</dbReference>
<evidence type="ECO:0000313" key="3">
    <source>
        <dbReference type="Proteomes" id="UP000189701"/>
    </source>
</evidence>
<keyword evidence="3" id="KW-1185">Reference proteome</keyword>
<dbReference type="PANTHER" id="PTHR33193:SF41">
    <property type="entry name" value="DUF3511 DOMAIN-CONTAINING PROTEIN"/>
    <property type="match status" value="1"/>
</dbReference>
<feature type="compositionally biased region" description="Low complexity" evidence="2">
    <location>
        <begin position="150"/>
        <end position="163"/>
    </location>
</feature>
<name>A0A1U7X0S1_NICSY</name>
<feature type="coiled-coil region" evidence="1">
    <location>
        <begin position="523"/>
        <end position="560"/>
    </location>
</feature>
<feature type="compositionally biased region" description="Basic and acidic residues" evidence="2">
    <location>
        <begin position="167"/>
        <end position="178"/>
    </location>
</feature>
<dbReference type="InterPro" id="IPR021899">
    <property type="entry name" value="DUF3511"/>
</dbReference>